<evidence type="ECO:0000313" key="2">
    <source>
        <dbReference type="EMBL" id="NVN11768.1"/>
    </source>
</evidence>
<protein>
    <submittedName>
        <fullName evidence="2">Accessory factor UbiK family protein</fullName>
    </submittedName>
</protein>
<evidence type="ECO:0000313" key="3">
    <source>
        <dbReference type="EMBL" id="XAE44622.1"/>
    </source>
</evidence>
<proteinExistence type="predicted"/>
<gene>
    <name evidence="3" type="ORF">AAC691_09470</name>
    <name evidence="2" type="ORF">HUK84_11675</name>
</gene>
<dbReference type="RefSeq" id="WP_176640444.1">
    <property type="nucleotide sequence ID" value="NZ_CP152276.1"/>
</dbReference>
<evidence type="ECO:0000313" key="4">
    <source>
        <dbReference type="Proteomes" id="UP000534870"/>
    </source>
</evidence>
<accession>A0A7Y7M7Y5</accession>
<dbReference type="Pfam" id="PF04380">
    <property type="entry name" value="BMFP"/>
    <property type="match status" value="1"/>
</dbReference>
<evidence type="ECO:0000313" key="5">
    <source>
        <dbReference type="Proteomes" id="UP001449795"/>
    </source>
</evidence>
<feature type="compositionally biased region" description="Polar residues" evidence="1">
    <location>
        <begin position="98"/>
        <end position="107"/>
    </location>
</feature>
<dbReference type="InterPro" id="IPR007475">
    <property type="entry name" value="UbiK"/>
</dbReference>
<dbReference type="EMBL" id="CP152276">
    <property type="protein sequence ID" value="XAE44622.1"/>
    <property type="molecule type" value="Genomic_DNA"/>
</dbReference>
<reference evidence="3 5" key="2">
    <citation type="submission" date="2024-04" db="EMBL/GenBank/DDBJ databases">
        <title>Complete genome sequence of Nguyenibacter vanlangesis HBCM-1154, a strain capable of nitrogen fixation, IAA production, and phosphorus solubilization isolated from sugarcane soil.</title>
        <authorList>
            <person name="MY HANH P."/>
        </authorList>
    </citation>
    <scope>NUCLEOTIDE SEQUENCE [LARGE SCALE GENOMIC DNA]</scope>
    <source>
        <strain evidence="3 5">HBCM 1154</strain>
    </source>
</reference>
<dbReference type="AlphaFoldDB" id="A0A7Y7M7Y5"/>
<reference evidence="2 4" key="1">
    <citation type="submission" date="2020-06" db="EMBL/GenBank/DDBJ databases">
        <title>Description of novel acetic acid bacteria.</title>
        <authorList>
            <person name="Sombolestani A."/>
        </authorList>
    </citation>
    <scope>NUCLEOTIDE SEQUENCE [LARGE SCALE GENOMIC DNA]</scope>
    <source>
        <strain evidence="2 4">LMG 31431</strain>
    </source>
</reference>
<evidence type="ECO:0000256" key="1">
    <source>
        <dbReference type="SAM" id="MobiDB-lite"/>
    </source>
</evidence>
<feature type="region of interest" description="Disordered" evidence="1">
    <location>
        <begin position="85"/>
        <end position="107"/>
    </location>
</feature>
<dbReference type="Proteomes" id="UP001449795">
    <property type="component" value="Chromosome"/>
</dbReference>
<organism evidence="2 4">
    <name type="scientific">Nguyenibacter vanlangensis</name>
    <dbReference type="NCBI Taxonomy" id="1216886"/>
    <lineage>
        <taxon>Bacteria</taxon>
        <taxon>Pseudomonadati</taxon>
        <taxon>Pseudomonadota</taxon>
        <taxon>Alphaproteobacteria</taxon>
        <taxon>Acetobacterales</taxon>
        <taxon>Acetobacteraceae</taxon>
        <taxon>Nguyenibacter</taxon>
    </lineage>
</organism>
<sequence length="107" mass="11437">MPDRPRIFDDLAGVAGGAFSALAGLREEIGAIVRARVDEVLSTLNLVRREDFEVVRELAGRARSAQEEADARLAALEARIVALEAQPGTPPFPPSMPGETNPTANPF</sequence>
<name>A0A7Y7M7Y5_9PROT</name>
<keyword evidence="5" id="KW-1185">Reference proteome</keyword>
<dbReference type="EMBL" id="JABXXP010000247">
    <property type="protein sequence ID" value="NVN11768.1"/>
    <property type="molecule type" value="Genomic_DNA"/>
</dbReference>
<dbReference type="Proteomes" id="UP000534870">
    <property type="component" value="Unassembled WGS sequence"/>
</dbReference>